<proteinExistence type="predicted"/>
<dbReference type="GO" id="GO:0016020">
    <property type="term" value="C:membrane"/>
    <property type="evidence" value="ECO:0007669"/>
    <property type="project" value="UniProtKB-SubCell"/>
</dbReference>
<dbReference type="AlphaFoldDB" id="A0A2Y9BKJ8"/>
<evidence type="ECO:0000259" key="7">
    <source>
        <dbReference type="Pfam" id="PF10502"/>
    </source>
</evidence>
<dbReference type="EMBL" id="QGDL01000016">
    <property type="protein sequence ID" value="PWJ22856.1"/>
    <property type="molecule type" value="Genomic_DNA"/>
</dbReference>
<evidence type="ECO:0000313" key="8">
    <source>
        <dbReference type="EMBL" id="PWJ22856.1"/>
    </source>
</evidence>
<keyword evidence="9" id="KW-1185">Reference proteome</keyword>
<dbReference type="GO" id="GO:0009003">
    <property type="term" value="F:signal peptidase activity"/>
    <property type="evidence" value="ECO:0007669"/>
    <property type="project" value="UniProtKB-EC"/>
</dbReference>
<dbReference type="PANTHER" id="PTHR10806">
    <property type="entry name" value="SIGNAL PEPTIDASE COMPLEX CATALYTIC SUBUNIT SEC11"/>
    <property type="match status" value="1"/>
</dbReference>
<name>A0A2Y9BKJ8_9FIRM</name>
<evidence type="ECO:0000256" key="1">
    <source>
        <dbReference type="ARBA" id="ARBA00004370"/>
    </source>
</evidence>
<dbReference type="InterPro" id="IPR001733">
    <property type="entry name" value="Peptidase_S26B"/>
</dbReference>
<evidence type="ECO:0000313" key="9">
    <source>
        <dbReference type="Proteomes" id="UP000245845"/>
    </source>
</evidence>
<sequence length="181" mass="19588">MSRKKRHRQSKNHKGTFATVLSVTGTILLIIVIVLCVPLTVPRLFGYEVYTVISGSMEPAIPTGSLVYTKSIAPEDVKKDDVIAFYSSTDNGAIITHRVVKNQVVEGKFVTKGDANAKEDAMPTEYSNLLGKVELSVPFMGQILAAVASAPGKIAAVSLIILSVLLHGVAGFLRRNQEEYE</sequence>
<dbReference type="GO" id="GO:0006465">
    <property type="term" value="P:signal peptide processing"/>
    <property type="evidence" value="ECO:0007669"/>
    <property type="project" value="UniProtKB-UniRule"/>
</dbReference>
<evidence type="ECO:0000256" key="3">
    <source>
        <dbReference type="ARBA" id="ARBA00022989"/>
    </source>
</evidence>
<organism evidence="8 9">
    <name type="scientific">Faecalicatena orotica</name>
    <dbReference type="NCBI Taxonomy" id="1544"/>
    <lineage>
        <taxon>Bacteria</taxon>
        <taxon>Bacillati</taxon>
        <taxon>Bacillota</taxon>
        <taxon>Clostridia</taxon>
        <taxon>Lachnospirales</taxon>
        <taxon>Lachnospiraceae</taxon>
        <taxon>Faecalicatena</taxon>
    </lineage>
</organism>
<dbReference type="NCBIfam" id="TIGR02228">
    <property type="entry name" value="sigpep_I_arch"/>
    <property type="match status" value="1"/>
</dbReference>
<dbReference type="PANTHER" id="PTHR10806:SF6">
    <property type="entry name" value="SIGNAL PEPTIDASE COMPLEX CATALYTIC SUBUNIT SEC11"/>
    <property type="match status" value="1"/>
</dbReference>
<dbReference type="SUPFAM" id="SSF51306">
    <property type="entry name" value="LexA/Signal peptidase"/>
    <property type="match status" value="1"/>
</dbReference>
<keyword evidence="4 6" id="KW-0472">Membrane</keyword>
<keyword evidence="2 6" id="KW-0812">Transmembrane</keyword>
<comment type="caution">
    <text evidence="8">The sequence shown here is derived from an EMBL/GenBank/DDBJ whole genome shotgun (WGS) entry which is preliminary data.</text>
</comment>
<evidence type="ECO:0000256" key="5">
    <source>
        <dbReference type="NCBIfam" id="TIGR02228"/>
    </source>
</evidence>
<dbReference type="EC" id="3.4.21.89" evidence="5"/>
<dbReference type="Gene3D" id="2.10.109.10">
    <property type="entry name" value="Umud Fragment, subunit A"/>
    <property type="match status" value="1"/>
</dbReference>
<dbReference type="CDD" id="cd06530">
    <property type="entry name" value="S26_SPase_I"/>
    <property type="match status" value="1"/>
</dbReference>
<dbReference type="Pfam" id="PF10502">
    <property type="entry name" value="Peptidase_S26"/>
    <property type="match status" value="1"/>
</dbReference>
<dbReference type="InterPro" id="IPR019533">
    <property type="entry name" value="Peptidase_S26"/>
</dbReference>
<feature type="transmembrane region" description="Helical" evidence="6">
    <location>
        <begin position="20"/>
        <end position="41"/>
    </location>
</feature>
<gene>
    <name evidence="8" type="ORF">A8806_11631</name>
</gene>
<dbReference type="OrthoDB" id="385000at2"/>
<feature type="domain" description="Peptidase S26" evidence="7">
    <location>
        <begin position="28"/>
        <end position="100"/>
    </location>
</feature>
<evidence type="ECO:0000256" key="4">
    <source>
        <dbReference type="ARBA" id="ARBA00023136"/>
    </source>
</evidence>
<dbReference type="RefSeq" id="WP_109733247.1">
    <property type="nucleotide sequence ID" value="NZ_BAAACK010000022.1"/>
</dbReference>
<comment type="subcellular location">
    <subcellularLocation>
        <location evidence="1">Membrane</location>
    </subcellularLocation>
</comment>
<dbReference type="InterPro" id="IPR036286">
    <property type="entry name" value="LexA/Signal_pep-like_sf"/>
</dbReference>
<protein>
    <recommendedName>
        <fullName evidence="5">Signal peptidase I</fullName>
        <ecNumber evidence="5">3.4.21.89</ecNumber>
    </recommendedName>
</protein>
<dbReference type="Proteomes" id="UP000245845">
    <property type="component" value="Unassembled WGS sequence"/>
</dbReference>
<keyword evidence="3 6" id="KW-1133">Transmembrane helix</keyword>
<dbReference type="PRINTS" id="PR00728">
    <property type="entry name" value="SIGNALPTASE"/>
</dbReference>
<evidence type="ECO:0000256" key="6">
    <source>
        <dbReference type="SAM" id="Phobius"/>
    </source>
</evidence>
<reference evidence="8 9" key="1">
    <citation type="submission" date="2018-05" db="EMBL/GenBank/DDBJ databases">
        <title>The Hungate 1000. A catalogue of reference genomes from the rumen microbiome.</title>
        <authorList>
            <person name="Kelly W."/>
        </authorList>
    </citation>
    <scope>NUCLEOTIDE SEQUENCE [LARGE SCALE GENOMIC DNA]</scope>
    <source>
        <strain evidence="8 9">NLAE-zl-C242</strain>
    </source>
</reference>
<accession>A0A2Y9BKJ8</accession>
<evidence type="ECO:0000256" key="2">
    <source>
        <dbReference type="ARBA" id="ARBA00022692"/>
    </source>
</evidence>
<dbReference type="GO" id="GO:0004252">
    <property type="term" value="F:serine-type endopeptidase activity"/>
    <property type="evidence" value="ECO:0007669"/>
    <property type="project" value="UniProtKB-UniRule"/>
</dbReference>
<feature type="transmembrane region" description="Helical" evidence="6">
    <location>
        <begin position="154"/>
        <end position="173"/>
    </location>
</feature>